<dbReference type="InterPro" id="IPR026281">
    <property type="entry name" value="HTH_RamB"/>
</dbReference>
<dbReference type="CDD" id="cd00093">
    <property type="entry name" value="HTH_XRE"/>
    <property type="match status" value="1"/>
</dbReference>
<dbReference type="Pfam" id="PF09856">
    <property type="entry name" value="ScfRs"/>
    <property type="match status" value="1"/>
</dbReference>
<dbReference type="PIRSF" id="PIRSF019251">
    <property type="entry name" value="Rv0465c"/>
    <property type="match status" value="1"/>
</dbReference>
<dbReference type="PANTHER" id="PTHR43236">
    <property type="entry name" value="ANTITOXIN HIGA1"/>
    <property type="match status" value="1"/>
</dbReference>
<name>A0A0F6YJL3_9BACT</name>
<dbReference type="OrthoDB" id="1123084at2"/>
<dbReference type="InterPro" id="IPR052345">
    <property type="entry name" value="Rad_response_metalloprotease"/>
</dbReference>
<dbReference type="GO" id="GO:0003677">
    <property type="term" value="F:DNA binding"/>
    <property type="evidence" value="ECO:0007669"/>
    <property type="project" value="InterPro"/>
</dbReference>
<dbReference type="EMBL" id="CP011125">
    <property type="protein sequence ID" value="AKF07945.1"/>
    <property type="molecule type" value="Genomic_DNA"/>
</dbReference>
<feature type="domain" description="HTH cro/C1-type" evidence="3">
    <location>
        <begin position="12"/>
        <end position="66"/>
    </location>
</feature>
<accession>A0A0F6YJL3</accession>
<evidence type="ECO:0000313" key="5">
    <source>
        <dbReference type="Proteomes" id="UP000034883"/>
    </source>
</evidence>
<dbReference type="InterPro" id="IPR010359">
    <property type="entry name" value="IrrE_HExxH"/>
</dbReference>
<dbReference type="SUPFAM" id="SSF47413">
    <property type="entry name" value="lambda repressor-like DNA-binding domains"/>
    <property type="match status" value="1"/>
</dbReference>
<dbReference type="InterPro" id="IPR010982">
    <property type="entry name" value="Lambda_DNA-bd_dom_sf"/>
</dbReference>
<proteinExistence type="inferred from homology"/>
<keyword evidence="5" id="KW-1185">Reference proteome</keyword>
<dbReference type="GO" id="GO:0006355">
    <property type="term" value="P:regulation of DNA-templated transcription"/>
    <property type="evidence" value="ECO:0007669"/>
    <property type="project" value="InterPro"/>
</dbReference>
<reference evidence="4 5" key="1">
    <citation type="submission" date="2015-03" db="EMBL/GenBank/DDBJ databases">
        <title>Genome assembly of Sandaracinus amylolyticus DSM 53668.</title>
        <authorList>
            <person name="Sharma G."/>
            <person name="Subramanian S."/>
        </authorList>
    </citation>
    <scope>NUCLEOTIDE SEQUENCE [LARGE SCALE GENOMIC DNA]</scope>
    <source>
        <strain evidence="4 5">DSM 53668</strain>
    </source>
</reference>
<dbReference type="Gene3D" id="1.10.260.40">
    <property type="entry name" value="lambda repressor-like DNA-binding domains"/>
    <property type="match status" value="1"/>
</dbReference>
<dbReference type="KEGG" id="samy:DB32_005094"/>
<sequence>MRDAHEAMGRRLRELRLERDLQQADVARRLGVSPAYLSLIEKGKRAVQLPLLFQALELYGVGMEDFMSSLGEPRVDDGLARLLDEPLFRTLNLSREDLATLGAEPKVATTITALFNLYKNTRSQLDHLLRDLAKQERDAGVAAVPVSGERDEPYGFDYSPFDEVTDFLEEVGNWFPSLEERADQWRRDHGLAEVERVTADALTRALREQDVHVQLVRGETSSVIRRLDREGGVLRISRDVPEHRRLFQLAHAIGLRLLDDEKLHEPIIAETTAGHSQTARLLKIHLANYFAGAVLLPYETFFREAQRLRYDVERLAHVFDASYETVAHRLCNLSDPKRRAVPFHFQRVDVAGNISKRYSATGLKFPHGTGSCPKWIVHTAFLTPHAIAKQYSLFPDGSIYFCFAKVIAEPIGGSLAKGTCYAIGLGTHADNAKHLAYADEMPFVDPQKMVVPVGTTCRFCERTDCNQRAAPSYKFAFRVDEYIKKDNFFSPLVVEDELTPAQSEPPPDVAIARLRKRR</sequence>
<dbReference type="RefSeq" id="WP_053235143.1">
    <property type="nucleotide sequence ID" value="NZ_CP011125.1"/>
</dbReference>
<dbReference type="SMART" id="SM00530">
    <property type="entry name" value="HTH_XRE"/>
    <property type="match status" value="1"/>
</dbReference>
<dbReference type="AlphaFoldDB" id="A0A0F6YJL3"/>
<dbReference type="InterPro" id="IPR001387">
    <property type="entry name" value="Cro/C1-type_HTH"/>
</dbReference>
<dbReference type="PANTHER" id="PTHR43236:SF1">
    <property type="entry name" value="BLL7220 PROTEIN"/>
    <property type="match status" value="1"/>
</dbReference>
<evidence type="ECO:0000259" key="3">
    <source>
        <dbReference type="PROSITE" id="PS50943"/>
    </source>
</evidence>
<evidence type="ECO:0000256" key="1">
    <source>
        <dbReference type="ARBA" id="ARBA00007227"/>
    </source>
</evidence>
<protein>
    <submittedName>
        <fullName evidence="4">Transcriptional regulator, XRE family protein</fullName>
    </submittedName>
</protein>
<organism evidence="4 5">
    <name type="scientific">Sandaracinus amylolyticus</name>
    <dbReference type="NCBI Taxonomy" id="927083"/>
    <lineage>
        <taxon>Bacteria</taxon>
        <taxon>Pseudomonadati</taxon>
        <taxon>Myxococcota</taxon>
        <taxon>Polyangia</taxon>
        <taxon>Polyangiales</taxon>
        <taxon>Sandaracinaceae</taxon>
        <taxon>Sandaracinus</taxon>
    </lineage>
</organism>
<dbReference type="STRING" id="927083.DB32_005094"/>
<dbReference type="Pfam" id="PF06114">
    <property type="entry name" value="Peptidase_M78"/>
    <property type="match status" value="1"/>
</dbReference>
<dbReference type="Pfam" id="PF01381">
    <property type="entry name" value="HTH_3"/>
    <property type="match status" value="1"/>
</dbReference>
<gene>
    <name evidence="4" type="ORF">DB32_005094</name>
</gene>
<dbReference type="Proteomes" id="UP000034883">
    <property type="component" value="Chromosome"/>
</dbReference>
<evidence type="ECO:0000256" key="2">
    <source>
        <dbReference type="SAM" id="MobiDB-lite"/>
    </source>
</evidence>
<comment type="similarity">
    <text evidence="1">Belongs to the short-chain fatty acyl-CoA assimilation regulator (ScfR) family.</text>
</comment>
<dbReference type="PROSITE" id="PS50943">
    <property type="entry name" value="HTH_CROC1"/>
    <property type="match status" value="1"/>
</dbReference>
<dbReference type="InterPro" id="IPR018653">
    <property type="entry name" value="ScfR_C"/>
</dbReference>
<evidence type="ECO:0000313" key="4">
    <source>
        <dbReference type="EMBL" id="AKF07945.1"/>
    </source>
</evidence>
<feature type="region of interest" description="Disordered" evidence="2">
    <location>
        <begin position="499"/>
        <end position="518"/>
    </location>
</feature>